<dbReference type="PANTHER" id="PTHR33867">
    <property type="entry name" value="RIBOSOME MATURATION FACTOR RIMP"/>
    <property type="match status" value="1"/>
</dbReference>
<dbReference type="HAMAP" id="MF_01077">
    <property type="entry name" value="RimP"/>
    <property type="match status" value="1"/>
</dbReference>
<dbReference type="GO" id="GO:0005829">
    <property type="term" value="C:cytosol"/>
    <property type="evidence" value="ECO:0007669"/>
    <property type="project" value="TreeGrafter"/>
</dbReference>
<dbReference type="Gene3D" id="3.30.300.70">
    <property type="entry name" value="RimP-like superfamily, N-terminal"/>
    <property type="match status" value="1"/>
</dbReference>
<dbReference type="OrthoDB" id="9805006at2"/>
<gene>
    <name evidence="3" type="primary">rimP</name>
    <name evidence="6" type="ORF">DealDRAFT_2413</name>
</gene>
<evidence type="ECO:0000313" key="7">
    <source>
        <dbReference type="Proteomes" id="UP000006443"/>
    </source>
</evidence>
<dbReference type="InterPro" id="IPR028989">
    <property type="entry name" value="RimP_N"/>
</dbReference>
<evidence type="ECO:0000256" key="3">
    <source>
        <dbReference type="HAMAP-Rule" id="MF_01077"/>
    </source>
</evidence>
<dbReference type="InterPro" id="IPR003728">
    <property type="entry name" value="Ribosome_maturation_RimP"/>
</dbReference>
<dbReference type="eggNOG" id="COG0779">
    <property type="taxonomic scope" value="Bacteria"/>
</dbReference>
<name>C0GIV4_DETAL</name>
<dbReference type="InterPro" id="IPR035956">
    <property type="entry name" value="RimP_N_sf"/>
</dbReference>
<evidence type="ECO:0000313" key="6">
    <source>
        <dbReference type="EMBL" id="EEG76768.1"/>
    </source>
</evidence>
<protein>
    <recommendedName>
        <fullName evidence="3">Ribosome maturation factor RimP</fullName>
    </recommendedName>
</protein>
<evidence type="ECO:0000256" key="2">
    <source>
        <dbReference type="ARBA" id="ARBA00022517"/>
    </source>
</evidence>
<sequence length="151" mass="16918">MSNIAERVTAIADPLAEKLGFELVDVEYVKEGSQMILRVFIDREGGITLDHCQEMSHALSDELDRVDPIEQSYHLEVSSPGIERPLKKDEDFVRFAGKPVSIKLFAPLEGKKKYGGILRGLEEGEILLEVENNNLVRIPRTQVAKANLAFI</sequence>
<keyword evidence="1 3" id="KW-0963">Cytoplasm</keyword>
<keyword evidence="2 3" id="KW-0690">Ribosome biogenesis</keyword>
<dbReference type="Pfam" id="PF02576">
    <property type="entry name" value="RimP_N"/>
    <property type="match status" value="1"/>
</dbReference>
<comment type="subcellular location">
    <subcellularLocation>
        <location evidence="3">Cytoplasm</location>
    </subcellularLocation>
</comment>
<dbReference type="FunFam" id="3.30.300.70:FF:000001">
    <property type="entry name" value="Ribosome maturation factor RimP"/>
    <property type="match status" value="1"/>
</dbReference>
<keyword evidence="7" id="KW-1185">Reference proteome</keyword>
<dbReference type="CDD" id="cd01734">
    <property type="entry name" value="YlxS_C"/>
    <property type="match status" value="1"/>
</dbReference>
<comment type="caution">
    <text evidence="6">The sequence shown here is derived from an EMBL/GenBank/DDBJ whole genome shotgun (WGS) entry which is preliminary data.</text>
</comment>
<dbReference type="GO" id="GO:0000028">
    <property type="term" value="P:ribosomal small subunit assembly"/>
    <property type="evidence" value="ECO:0007669"/>
    <property type="project" value="TreeGrafter"/>
</dbReference>
<dbReference type="STRING" id="555088.DealDRAFT_2413"/>
<comment type="function">
    <text evidence="3">Required for maturation of 30S ribosomal subunits.</text>
</comment>
<dbReference type="SUPFAM" id="SSF75420">
    <property type="entry name" value="YhbC-like, N-terminal domain"/>
    <property type="match status" value="1"/>
</dbReference>
<dbReference type="SUPFAM" id="SSF74942">
    <property type="entry name" value="YhbC-like, C-terminal domain"/>
    <property type="match status" value="1"/>
</dbReference>
<evidence type="ECO:0000259" key="5">
    <source>
        <dbReference type="Pfam" id="PF17384"/>
    </source>
</evidence>
<dbReference type="InterPro" id="IPR028998">
    <property type="entry name" value="RimP_C"/>
</dbReference>
<proteinExistence type="inferred from homology"/>
<dbReference type="GO" id="GO:0006412">
    <property type="term" value="P:translation"/>
    <property type="evidence" value="ECO:0007669"/>
    <property type="project" value="TreeGrafter"/>
</dbReference>
<organism evidence="6 7">
    <name type="scientific">Dethiobacter alkaliphilus AHT 1</name>
    <dbReference type="NCBI Taxonomy" id="555088"/>
    <lineage>
        <taxon>Bacteria</taxon>
        <taxon>Bacillati</taxon>
        <taxon>Bacillota</taxon>
        <taxon>Dethiobacteria</taxon>
        <taxon>Dethiobacterales</taxon>
        <taxon>Dethiobacteraceae</taxon>
        <taxon>Dethiobacter</taxon>
    </lineage>
</organism>
<accession>C0GIV4</accession>
<dbReference type="PANTHER" id="PTHR33867:SF1">
    <property type="entry name" value="RIBOSOME MATURATION FACTOR RIMP"/>
    <property type="match status" value="1"/>
</dbReference>
<comment type="similarity">
    <text evidence="3">Belongs to the RimP family.</text>
</comment>
<dbReference type="InterPro" id="IPR036847">
    <property type="entry name" value="RimP_C_sf"/>
</dbReference>
<feature type="domain" description="Ribosome maturation factor RimP C-terminal" evidence="5">
    <location>
        <begin position="86"/>
        <end position="149"/>
    </location>
</feature>
<feature type="domain" description="Ribosome maturation factor RimP N-terminal" evidence="4">
    <location>
        <begin position="12"/>
        <end position="83"/>
    </location>
</feature>
<dbReference type="Gene3D" id="2.30.30.180">
    <property type="entry name" value="Ribosome maturation factor RimP, C-terminal domain"/>
    <property type="match status" value="1"/>
</dbReference>
<dbReference type="EMBL" id="ACJM01000013">
    <property type="protein sequence ID" value="EEG76768.1"/>
    <property type="molecule type" value="Genomic_DNA"/>
</dbReference>
<evidence type="ECO:0000256" key="1">
    <source>
        <dbReference type="ARBA" id="ARBA00022490"/>
    </source>
</evidence>
<dbReference type="Proteomes" id="UP000006443">
    <property type="component" value="Unassembled WGS sequence"/>
</dbReference>
<dbReference type="Pfam" id="PF17384">
    <property type="entry name" value="DUF150_C"/>
    <property type="match status" value="1"/>
</dbReference>
<reference evidence="6 7" key="1">
    <citation type="submission" date="2009-02" db="EMBL/GenBank/DDBJ databases">
        <title>Sequencing of the draft genome and assembly of Dethiobacter alkaliphilus AHT 1.</title>
        <authorList>
            <consortium name="US DOE Joint Genome Institute (JGI-PGF)"/>
            <person name="Lucas S."/>
            <person name="Copeland A."/>
            <person name="Lapidus A."/>
            <person name="Glavina del Rio T."/>
            <person name="Dalin E."/>
            <person name="Tice H."/>
            <person name="Bruce D."/>
            <person name="Goodwin L."/>
            <person name="Pitluck S."/>
            <person name="Larimer F."/>
            <person name="Land M.L."/>
            <person name="Hauser L."/>
            <person name="Muyzer G."/>
        </authorList>
    </citation>
    <scope>NUCLEOTIDE SEQUENCE [LARGE SCALE GENOMIC DNA]</scope>
    <source>
        <strain evidence="6 7">AHT 1</strain>
    </source>
</reference>
<dbReference type="AlphaFoldDB" id="C0GIV4"/>
<dbReference type="NCBIfam" id="NF000928">
    <property type="entry name" value="PRK00092.1-2"/>
    <property type="match status" value="1"/>
</dbReference>
<evidence type="ECO:0000259" key="4">
    <source>
        <dbReference type="Pfam" id="PF02576"/>
    </source>
</evidence>
<dbReference type="RefSeq" id="WP_008517767.1">
    <property type="nucleotide sequence ID" value="NZ_ACJM01000013.1"/>
</dbReference>